<dbReference type="EMBL" id="GBXM01012777">
    <property type="protein sequence ID" value="JAH95800.1"/>
    <property type="molecule type" value="Transcribed_RNA"/>
</dbReference>
<reference evidence="1" key="1">
    <citation type="submission" date="2014-11" db="EMBL/GenBank/DDBJ databases">
        <authorList>
            <person name="Amaro Gonzalez C."/>
        </authorList>
    </citation>
    <scope>NUCLEOTIDE SEQUENCE</scope>
</reference>
<protein>
    <submittedName>
        <fullName evidence="1">Uncharacterized protein</fullName>
    </submittedName>
</protein>
<reference evidence="1" key="2">
    <citation type="journal article" date="2015" name="Fish Shellfish Immunol.">
        <title>Early steps in the European eel (Anguilla anguilla)-Vibrio vulnificus interaction in the gills: Role of the RtxA13 toxin.</title>
        <authorList>
            <person name="Callol A."/>
            <person name="Pajuelo D."/>
            <person name="Ebbesson L."/>
            <person name="Teles M."/>
            <person name="MacKenzie S."/>
            <person name="Amaro C."/>
        </authorList>
    </citation>
    <scope>NUCLEOTIDE SEQUENCE</scope>
</reference>
<proteinExistence type="predicted"/>
<name>A0A0E9X1P9_ANGAN</name>
<evidence type="ECO:0000313" key="1">
    <source>
        <dbReference type="EMBL" id="JAH95800.1"/>
    </source>
</evidence>
<sequence>MLFLSIMILKVEEVPFCLLVFSLLHSFNFCLSNLHMQKQMNPAILNFFMCLEEAVLLNYVCRVLPDIYGSLEELHIAG</sequence>
<organism evidence="1">
    <name type="scientific">Anguilla anguilla</name>
    <name type="common">European freshwater eel</name>
    <name type="synonym">Muraena anguilla</name>
    <dbReference type="NCBI Taxonomy" id="7936"/>
    <lineage>
        <taxon>Eukaryota</taxon>
        <taxon>Metazoa</taxon>
        <taxon>Chordata</taxon>
        <taxon>Craniata</taxon>
        <taxon>Vertebrata</taxon>
        <taxon>Euteleostomi</taxon>
        <taxon>Actinopterygii</taxon>
        <taxon>Neopterygii</taxon>
        <taxon>Teleostei</taxon>
        <taxon>Anguilliformes</taxon>
        <taxon>Anguillidae</taxon>
        <taxon>Anguilla</taxon>
    </lineage>
</organism>
<dbReference type="AlphaFoldDB" id="A0A0E9X1P9"/>
<accession>A0A0E9X1P9</accession>